<dbReference type="Gene3D" id="1.10.3210.30">
    <property type="match status" value="1"/>
</dbReference>
<name>A0ABW9USJ7_CHLPH</name>
<dbReference type="SUPFAM" id="SSF109604">
    <property type="entry name" value="HD-domain/PDEase-like"/>
    <property type="match status" value="1"/>
</dbReference>
<dbReference type="EMBL" id="WUBZ01000035">
    <property type="protein sequence ID" value="MWV55041.1"/>
    <property type="molecule type" value="Genomic_DNA"/>
</dbReference>
<evidence type="ECO:0000256" key="1">
    <source>
        <dbReference type="ARBA" id="ARBA00022723"/>
    </source>
</evidence>
<evidence type="ECO:0000256" key="2">
    <source>
        <dbReference type="ARBA" id="ARBA00022801"/>
    </source>
</evidence>
<dbReference type="InterPro" id="IPR006483">
    <property type="entry name" value="CRISPR-assoc_Cas3_HD"/>
</dbReference>
<dbReference type="PROSITE" id="PS51643">
    <property type="entry name" value="HD_CAS3"/>
    <property type="match status" value="1"/>
</dbReference>
<gene>
    <name evidence="5" type="ORF">GJ685_08240</name>
</gene>
<dbReference type="RefSeq" id="WP_011890534.1">
    <property type="nucleotide sequence ID" value="NZ_WUBZ01000035.1"/>
</dbReference>
<keyword evidence="3" id="KW-0051">Antiviral defense</keyword>
<comment type="caution">
    <text evidence="5">The sequence shown here is derived from an EMBL/GenBank/DDBJ whole genome shotgun (WGS) entry which is preliminary data.</text>
</comment>
<keyword evidence="5" id="KW-0540">Nuclease</keyword>
<evidence type="ECO:0000313" key="6">
    <source>
        <dbReference type="Proteomes" id="UP000489351"/>
    </source>
</evidence>
<organism evidence="5 6">
    <name type="scientific">Chlorobium phaeovibrioides</name>
    <dbReference type="NCBI Taxonomy" id="1094"/>
    <lineage>
        <taxon>Bacteria</taxon>
        <taxon>Pseudomonadati</taxon>
        <taxon>Chlorobiota</taxon>
        <taxon>Chlorobiia</taxon>
        <taxon>Chlorobiales</taxon>
        <taxon>Chlorobiaceae</taxon>
        <taxon>Chlorobium/Pelodictyon group</taxon>
        <taxon>Chlorobium</taxon>
    </lineage>
</organism>
<reference evidence="5 6" key="1">
    <citation type="submission" date="2019-11" db="EMBL/GenBank/DDBJ databases">
        <title>Green- and brown-colored morphotypes of Chlorobia in the stratified aquatic ecosystems of Kandalaksha Gulf (White Sea): A model for study of the accessory genome evolution.</title>
        <authorList>
            <person name="Grouzdev D.S."/>
        </authorList>
    </citation>
    <scope>NUCLEOTIDE SEQUENCE [LARGE SCALE GENOMIC DNA]</scope>
    <source>
        <strain evidence="5 6">ZM</strain>
    </source>
</reference>
<evidence type="ECO:0000259" key="4">
    <source>
        <dbReference type="PROSITE" id="PS51643"/>
    </source>
</evidence>
<dbReference type="InterPro" id="IPR038257">
    <property type="entry name" value="CRISPR-assoc_Cas3_HD_sf"/>
</dbReference>
<keyword evidence="5" id="KW-0255">Endonuclease</keyword>
<protein>
    <submittedName>
        <fullName evidence="5">CRISPR-associated endonuclease Cas3</fullName>
    </submittedName>
</protein>
<keyword evidence="6" id="KW-1185">Reference proteome</keyword>
<proteinExistence type="predicted"/>
<keyword evidence="2" id="KW-0378">Hydrolase</keyword>
<sequence length="75" mass="8948">MKPVAHLRQLEDLRWEEHLLLNHLTHVADMAAEFAAEFDNADWLRIAGSWHDLGKYNPLWQEYIRNNNGNYTEEE</sequence>
<dbReference type="GO" id="GO:0004519">
    <property type="term" value="F:endonuclease activity"/>
    <property type="evidence" value="ECO:0007669"/>
    <property type="project" value="UniProtKB-KW"/>
</dbReference>
<evidence type="ECO:0000313" key="5">
    <source>
        <dbReference type="EMBL" id="MWV55041.1"/>
    </source>
</evidence>
<dbReference type="Proteomes" id="UP000489351">
    <property type="component" value="Unassembled WGS sequence"/>
</dbReference>
<accession>A0ABW9USJ7</accession>
<feature type="domain" description="HD Cas3-type" evidence="4">
    <location>
        <begin position="13"/>
        <end position="75"/>
    </location>
</feature>
<keyword evidence="1" id="KW-0479">Metal-binding</keyword>
<dbReference type="NCBIfam" id="TIGR01596">
    <property type="entry name" value="cas3_HD"/>
    <property type="match status" value="1"/>
</dbReference>
<evidence type="ECO:0000256" key="3">
    <source>
        <dbReference type="ARBA" id="ARBA00023118"/>
    </source>
</evidence>